<dbReference type="EMBL" id="LCJB01000041">
    <property type="protein sequence ID" value="KKT69940.1"/>
    <property type="molecule type" value="Genomic_DNA"/>
</dbReference>
<sequence length="129" mass="15173">MKIHLPGTQQGFFNALVRTSYIPGKPEVWCEAEASFCPAPRSGEKVGVYHQDDKDHDVFMLREKDGNRITVPTLDFEIKTPHWIPDFGALDIYLHFFHWFGRWSNGPWFFWMKLCQFFGSISFLFKQLP</sequence>
<accession>A0A0G1JF54</accession>
<evidence type="ECO:0000313" key="1">
    <source>
        <dbReference type="EMBL" id="KKT69940.1"/>
    </source>
</evidence>
<dbReference type="Proteomes" id="UP000034154">
    <property type="component" value="Unassembled WGS sequence"/>
</dbReference>
<organism evidence="1 2">
    <name type="scientific">Candidatus Uhrbacteria bacterium GW2011_GWF2_44_350</name>
    <dbReference type="NCBI Taxonomy" id="1619000"/>
    <lineage>
        <taxon>Bacteria</taxon>
        <taxon>Candidatus Uhriibacteriota</taxon>
    </lineage>
</organism>
<dbReference type="AlphaFoldDB" id="A0A0G1JF54"/>
<comment type="caution">
    <text evidence="1">The sequence shown here is derived from an EMBL/GenBank/DDBJ whole genome shotgun (WGS) entry which is preliminary data.</text>
</comment>
<proteinExistence type="predicted"/>
<reference evidence="1 2" key="1">
    <citation type="journal article" date="2015" name="Nature">
        <title>rRNA introns, odd ribosomes, and small enigmatic genomes across a large radiation of phyla.</title>
        <authorList>
            <person name="Brown C.T."/>
            <person name="Hug L.A."/>
            <person name="Thomas B.C."/>
            <person name="Sharon I."/>
            <person name="Castelle C.J."/>
            <person name="Singh A."/>
            <person name="Wilkins M.J."/>
            <person name="Williams K.H."/>
            <person name="Banfield J.F."/>
        </authorList>
    </citation>
    <scope>NUCLEOTIDE SEQUENCE [LARGE SCALE GENOMIC DNA]</scope>
</reference>
<evidence type="ECO:0000313" key="2">
    <source>
        <dbReference type="Proteomes" id="UP000034154"/>
    </source>
</evidence>
<name>A0A0G1JF54_9BACT</name>
<gene>
    <name evidence="1" type="ORF">UW63_C0041G0008</name>
</gene>
<protein>
    <submittedName>
        <fullName evidence="1">Uncharacterized protein</fullName>
    </submittedName>
</protein>